<name>D9PY20_METTM</name>
<proteinExistence type="predicted"/>
<dbReference type="GO" id="GO:0005262">
    <property type="term" value="F:calcium channel activity"/>
    <property type="evidence" value="ECO:0007669"/>
    <property type="project" value="TreeGrafter"/>
</dbReference>
<evidence type="ECO:0000256" key="3">
    <source>
        <dbReference type="ARBA" id="ARBA00022989"/>
    </source>
</evidence>
<sequence>MLGNVLILIAALVVSLILVIKSADIFVDNLVDLGSSLGISEVILGVTASAIGTSLPEFGSALIASLSGSTDIGVGCVIGSNIWNIAGILGISALVAGVIETNADGLKRDFSATLMTGLILLFFMFFGNIGRLAAVAMVLLYSVYLWRLIKAQKSYSDENSHETQREPLDLKKLALTVVGFTGLVIGCRILVYSGVELADIAGIPAMIMGLFTLAIGTSIPELVVTLSSAVKGLHELSIGTVLGSNTFNILVGIGVPALIAPVPVEPLSLRFDAPIMILVTVLLVLLIKQGDMKLKRSGGIILLAVYISYVVMRLFVLA</sequence>
<evidence type="ECO:0000313" key="7">
    <source>
        <dbReference type="EMBL" id="ADL59118.1"/>
    </source>
</evidence>
<dbReference type="PaxDb" id="79929-MTBMA_c15390"/>
<dbReference type="RefSeq" id="WP_013296328.1">
    <property type="nucleotide sequence ID" value="NC_014408.1"/>
</dbReference>
<feature type="domain" description="Sodium/calcium exchanger membrane region" evidence="6">
    <location>
        <begin position="8"/>
        <end position="149"/>
    </location>
</feature>
<feature type="transmembrane region" description="Helical" evidence="5">
    <location>
        <begin position="299"/>
        <end position="316"/>
    </location>
</feature>
<dbReference type="EMBL" id="CP001710">
    <property type="protein sequence ID" value="ADL59118.1"/>
    <property type="molecule type" value="Genomic_DNA"/>
</dbReference>
<dbReference type="HOGENOM" id="CLU_007948_0_3_2"/>
<dbReference type="STRING" id="79929.MTBMA_c15390"/>
<reference key="1">
    <citation type="submission" date="2009-08" db="EMBL/GenBank/DDBJ databases">
        <title>The genome sequence of Methanothermobacter marburgensis.</title>
        <authorList>
            <person name="Kaster A."/>
            <person name="Seedorf H."/>
            <person name="Goenrich M."/>
            <person name="Wiezer A."/>
            <person name="Liesegang H."/>
            <person name="Thauer R."/>
            <person name="Gottschalk G."/>
        </authorList>
    </citation>
    <scope>NUCLEOTIDE SEQUENCE</scope>
    <source>
        <strain>Marburg</strain>
    </source>
</reference>
<dbReference type="OrthoDB" id="142185at2157"/>
<dbReference type="Proteomes" id="UP000000345">
    <property type="component" value="Chromosome"/>
</dbReference>
<keyword evidence="8" id="KW-1185">Reference proteome</keyword>
<evidence type="ECO:0000256" key="1">
    <source>
        <dbReference type="ARBA" id="ARBA00004141"/>
    </source>
</evidence>
<protein>
    <submittedName>
        <fullName evidence="7">Predicted cation antiporter</fullName>
    </submittedName>
</protein>
<dbReference type="InterPro" id="IPR004837">
    <property type="entry name" value="NaCa_Exmemb"/>
</dbReference>
<dbReference type="NCBIfam" id="TIGR00367">
    <property type="entry name" value="calcium/sodium antiporter"/>
    <property type="match status" value="1"/>
</dbReference>
<dbReference type="Pfam" id="PF01699">
    <property type="entry name" value="Na_Ca_ex"/>
    <property type="match status" value="2"/>
</dbReference>
<comment type="subcellular location">
    <subcellularLocation>
        <location evidence="1">Membrane</location>
        <topology evidence="1">Multi-pass membrane protein</topology>
    </subcellularLocation>
</comment>
<reference evidence="7 8" key="2">
    <citation type="journal article" date="2010" name="J. Bacteriol.">
        <title>Complete genome sequence of Methanothermobacter marburgensis, a methanoarchaeon model organism.</title>
        <authorList>
            <person name="Liesegang H."/>
            <person name="Kaster A.K."/>
            <person name="Wiezer A."/>
            <person name="Goenrich M."/>
            <person name="Wollherr A."/>
            <person name="Seedorf H."/>
            <person name="Gottschalk G."/>
            <person name="Thauer R.K."/>
        </authorList>
    </citation>
    <scope>NUCLEOTIDE SEQUENCE [LARGE SCALE GENOMIC DNA]</scope>
    <source>
        <strain evidence="8">ATCC BAA-927 / DSM 2133 / JCM 14651 / NBRC 100331 / OCM 82 / Marburg</strain>
    </source>
</reference>
<keyword evidence="4 5" id="KW-0472">Membrane</keyword>
<organism evidence="7 8">
    <name type="scientific">Methanothermobacter marburgensis (strain ATCC BAA-927 / DSM 2133 / JCM 14651 / NBRC 100331 / OCM 82 / Marburg)</name>
    <name type="common">Methanobacterium thermoautotrophicum</name>
    <dbReference type="NCBI Taxonomy" id="79929"/>
    <lineage>
        <taxon>Archaea</taxon>
        <taxon>Methanobacteriati</taxon>
        <taxon>Methanobacteriota</taxon>
        <taxon>Methanomada group</taxon>
        <taxon>Methanobacteria</taxon>
        <taxon>Methanobacteriales</taxon>
        <taxon>Methanobacteriaceae</taxon>
        <taxon>Methanothermobacter</taxon>
    </lineage>
</organism>
<dbReference type="InterPro" id="IPR044880">
    <property type="entry name" value="NCX_ion-bd_dom_sf"/>
</dbReference>
<evidence type="ECO:0000259" key="6">
    <source>
        <dbReference type="Pfam" id="PF01699"/>
    </source>
</evidence>
<feature type="domain" description="Sodium/calcium exchanger membrane region" evidence="6">
    <location>
        <begin position="173"/>
        <end position="314"/>
    </location>
</feature>
<dbReference type="GO" id="GO:0008273">
    <property type="term" value="F:calcium, potassium:sodium antiporter activity"/>
    <property type="evidence" value="ECO:0007669"/>
    <property type="project" value="TreeGrafter"/>
</dbReference>
<evidence type="ECO:0000256" key="4">
    <source>
        <dbReference type="ARBA" id="ARBA00023136"/>
    </source>
</evidence>
<dbReference type="PANTHER" id="PTHR10846:SF8">
    <property type="entry name" value="INNER MEMBRANE PROTEIN YRBG"/>
    <property type="match status" value="1"/>
</dbReference>
<accession>D9PY20</accession>
<dbReference type="InterPro" id="IPR004481">
    <property type="entry name" value="K/Na/Ca-exchanger"/>
</dbReference>
<evidence type="ECO:0000256" key="5">
    <source>
        <dbReference type="SAM" id="Phobius"/>
    </source>
</evidence>
<dbReference type="AlphaFoldDB" id="D9PY20"/>
<feature type="transmembrane region" description="Helical" evidence="5">
    <location>
        <begin position="110"/>
        <end position="126"/>
    </location>
</feature>
<dbReference type="GeneID" id="77400310"/>
<keyword evidence="2 5" id="KW-0812">Transmembrane</keyword>
<feature type="transmembrane region" description="Helical" evidence="5">
    <location>
        <begin position="271"/>
        <end position="287"/>
    </location>
</feature>
<dbReference type="GO" id="GO:0006874">
    <property type="term" value="P:intracellular calcium ion homeostasis"/>
    <property type="evidence" value="ECO:0007669"/>
    <property type="project" value="TreeGrafter"/>
</dbReference>
<dbReference type="PANTHER" id="PTHR10846">
    <property type="entry name" value="SODIUM/POTASSIUM/CALCIUM EXCHANGER"/>
    <property type="match status" value="1"/>
</dbReference>
<keyword evidence="3 5" id="KW-1133">Transmembrane helix</keyword>
<feature type="transmembrane region" description="Helical" evidence="5">
    <location>
        <begin position="203"/>
        <end position="224"/>
    </location>
</feature>
<dbReference type="GeneID" id="9705248"/>
<dbReference type="KEGG" id="mmg:MTBMA_c15390"/>
<feature type="transmembrane region" description="Helical" evidence="5">
    <location>
        <begin position="72"/>
        <end position="98"/>
    </location>
</feature>
<gene>
    <name evidence="7" type="ordered locus">MTBMA_c15390</name>
</gene>
<dbReference type="GO" id="GO:0005886">
    <property type="term" value="C:plasma membrane"/>
    <property type="evidence" value="ECO:0007669"/>
    <property type="project" value="TreeGrafter"/>
</dbReference>
<evidence type="ECO:0000256" key="2">
    <source>
        <dbReference type="ARBA" id="ARBA00022692"/>
    </source>
</evidence>
<evidence type="ECO:0000313" key="8">
    <source>
        <dbReference type="Proteomes" id="UP000000345"/>
    </source>
</evidence>
<dbReference type="PATRIC" id="fig|79929.8.peg.1492"/>
<feature type="transmembrane region" description="Helical" evidence="5">
    <location>
        <begin position="236"/>
        <end position="259"/>
    </location>
</feature>
<dbReference type="Gene3D" id="1.20.1420.30">
    <property type="entry name" value="NCX, central ion-binding region"/>
    <property type="match status" value="1"/>
</dbReference>
<feature type="transmembrane region" description="Helical" evidence="5">
    <location>
        <begin position="170"/>
        <end position="191"/>
    </location>
</feature>